<dbReference type="InterPro" id="IPR000684">
    <property type="entry name" value="RNA_pol_II_repeat_euk"/>
</dbReference>
<dbReference type="PANTHER" id="PTHR19376:SF37">
    <property type="entry name" value="DNA-DIRECTED RNA POLYMERASE II SUBUNIT RPB1"/>
    <property type="match status" value="1"/>
</dbReference>
<keyword evidence="10" id="KW-0460">Magnesium</keyword>
<dbReference type="EMBL" id="JADAQX010000344">
    <property type="protein sequence ID" value="KAF8820604.1"/>
    <property type="molecule type" value="Genomic_DNA"/>
</dbReference>
<comment type="subcellular location">
    <subcellularLocation>
        <location evidence="1">Nucleus</location>
    </subcellularLocation>
</comment>
<feature type="domain" description="RNA polymerase N-terminal" evidence="17">
    <location>
        <begin position="243"/>
        <end position="545"/>
    </location>
</feature>
<dbReference type="Proteomes" id="UP000823046">
    <property type="component" value="Unassembled WGS sequence"/>
</dbReference>
<proteinExistence type="inferred from homology"/>
<keyword evidence="12 14" id="KW-0804">Transcription</keyword>
<dbReference type="Gene3D" id="1.10.274.100">
    <property type="entry name" value="RNA polymerase Rpb1, domain 3"/>
    <property type="match status" value="1"/>
</dbReference>
<dbReference type="Pfam" id="PF04990">
    <property type="entry name" value="RNA_pol_Rpb1_7"/>
    <property type="match status" value="1"/>
</dbReference>
<keyword evidence="8" id="KW-0677">Repeat</keyword>
<reference evidence="18 19" key="1">
    <citation type="journal article" date="2020" name="bioRxiv">
        <title>Metabolic contributions of an alphaproteobacterial endosymbiont in the apicomplexan Cardiosporidium cionae.</title>
        <authorList>
            <person name="Hunter E.S."/>
            <person name="Paight C.J."/>
            <person name="Lane C.E."/>
        </authorList>
    </citation>
    <scope>NUCLEOTIDE SEQUENCE [LARGE SCALE GENOMIC DNA]</scope>
    <source>
        <strain evidence="18">ESH_2018</strain>
    </source>
</reference>
<evidence type="ECO:0000256" key="7">
    <source>
        <dbReference type="ARBA" id="ARBA00022723"/>
    </source>
</evidence>
<dbReference type="InterPro" id="IPR044893">
    <property type="entry name" value="RNA_pol_Rpb1_clamp_domain"/>
</dbReference>
<accession>A0ABQ7J9J3</accession>
<dbReference type="Gene3D" id="3.30.1490.180">
    <property type="entry name" value="RNA polymerase ii"/>
    <property type="match status" value="1"/>
</dbReference>
<feature type="compositionally biased region" description="Polar residues" evidence="16">
    <location>
        <begin position="1567"/>
        <end position="1584"/>
    </location>
</feature>
<dbReference type="InterPro" id="IPR007075">
    <property type="entry name" value="RNA_pol_Rpb1_6"/>
</dbReference>
<dbReference type="InterPro" id="IPR006592">
    <property type="entry name" value="RNA_pol_N"/>
</dbReference>
<dbReference type="Gene3D" id="2.40.40.20">
    <property type="match status" value="1"/>
</dbReference>
<dbReference type="InterPro" id="IPR038120">
    <property type="entry name" value="Rpb1_funnel_sf"/>
</dbReference>
<feature type="compositionally biased region" description="Low complexity" evidence="16">
    <location>
        <begin position="1731"/>
        <end position="1750"/>
    </location>
</feature>
<feature type="region of interest" description="Disordered" evidence="16">
    <location>
        <begin position="1670"/>
        <end position="1786"/>
    </location>
</feature>
<keyword evidence="15" id="KW-0175">Coiled coil</keyword>
<dbReference type="Pfam" id="PF05000">
    <property type="entry name" value="RNA_pol_Rpb1_4"/>
    <property type="match status" value="1"/>
</dbReference>
<evidence type="ECO:0000256" key="10">
    <source>
        <dbReference type="ARBA" id="ARBA00022842"/>
    </source>
</evidence>
<evidence type="ECO:0000256" key="13">
    <source>
        <dbReference type="ARBA" id="ARBA00023242"/>
    </source>
</evidence>
<evidence type="ECO:0000259" key="17">
    <source>
        <dbReference type="SMART" id="SM00663"/>
    </source>
</evidence>
<dbReference type="InterPro" id="IPR007080">
    <property type="entry name" value="RNA_pol_Rpb1_1"/>
</dbReference>
<evidence type="ECO:0000256" key="11">
    <source>
        <dbReference type="ARBA" id="ARBA00023125"/>
    </source>
</evidence>
<feature type="coiled-coil region" evidence="15">
    <location>
        <begin position="700"/>
        <end position="755"/>
    </location>
</feature>
<gene>
    <name evidence="18" type="primary">POLR2A</name>
    <name evidence="18" type="ORF">IE077_003001</name>
</gene>
<feature type="region of interest" description="Disordered" evidence="16">
    <location>
        <begin position="1567"/>
        <end position="1586"/>
    </location>
</feature>
<comment type="similarity">
    <text evidence="2 14">Belongs to the RNA polymerase beta' chain family.</text>
</comment>
<keyword evidence="13" id="KW-0539">Nucleus</keyword>
<feature type="compositionally biased region" description="Polar residues" evidence="16">
    <location>
        <begin position="1760"/>
        <end position="1780"/>
    </location>
</feature>
<dbReference type="InterPro" id="IPR007081">
    <property type="entry name" value="RNA_pol_Rpb1_5"/>
</dbReference>
<keyword evidence="7" id="KW-0479">Metal-binding</keyword>
<dbReference type="Gene3D" id="6.20.50.80">
    <property type="match status" value="1"/>
</dbReference>
<dbReference type="Pfam" id="PF04997">
    <property type="entry name" value="RNA_pol_Rpb1_1"/>
    <property type="match status" value="1"/>
</dbReference>
<dbReference type="PANTHER" id="PTHR19376">
    <property type="entry name" value="DNA-DIRECTED RNA POLYMERASE"/>
    <property type="match status" value="1"/>
</dbReference>
<dbReference type="NCBIfam" id="NF006336">
    <property type="entry name" value="PRK08566.1"/>
    <property type="match status" value="1"/>
</dbReference>
<comment type="function">
    <text evidence="14">DNA-dependent RNA polymerase catalyzes the transcription of DNA into RNA using the four ribonucleoside triphosphates as substrates.</text>
</comment>
<dbReference type="InterPro" id="IPR007083">
    <property type="entry name" value="RNA_pol_Rpb1_4"/>
</dbReference>
<dbReference type="Pfam" id="PF04983">
    <property type="entry name" value="RNA_pol_Rpb1_3"/>
    <property type="match status" value="1"/>
</dbReference>
<evidence type="ECO:0000256" key="14">
    <source>
        <dbReference type="RuleBase" id="RU004279"/>
    </source>
</evidence>
<dbReference type="Gene3D" id="6.10.250.2940">
    <property type="match status" value="1"/>
</dbReference>
<evidence type="ECO:0000256" key="5">
    <source>
        <dbReference type="ARBA" id="ARBA00022679"/>
    </source>
</evidence>
<evidence type="ECO:0000256" key="4">
    <source>
        <dbReference type="ARBA" id="ARBA00022553"/>
    </source>
</evidence>
<dbReference type="Gene3D" id="1.10.132.30">
    <property type="match status" value="1"/>
</dbReference>
<evidence type="ECO:0000256" key="1">
    <source>
        <dbReference type="ARBA" id="ARBA00004123"/>
    </source>
</evidence>
<dbReference type="EC" id="2.7.7.6" evidence="14"/>
<dbReference type="CDD" id="cd02584">
    <property type="entry name" value="RNAP_II_Rpb1_C"/>
    <property type="match status" value="1"/>
</dbReference>
<dbReference type="Gene3D" id="4.10.860.120">
    <property type="entry name" value="RNA polymerase II, clamp domain"/>
    <property type="match status" value="1"/>
</dbReference>
<evidence type="ECO:0000256" key="9">
    <source>
        <dbReference type="ARBA" id="ARBA00022833"/>
    </source>
</evidence>
<dbReference type="SUPFAM" id="SSF64484">
    <property type="entry name" value="beta and beta-prime subunits of DNA dependent RNA-polymerase"/>
    <property type="match status" value="1"/>
</dbReference>
<feature type="compositionally biased region" description="Low complexity" evidence="16">
    <location>
        <begin position="1699"/>
        <end position="1708"/>
    </location>
</feature>
<evidence type="ECO:0000256" key="3">
    <source>
        <dbReference type="ARBA" id="ARBA00022478"/>
    </source>
</evidence>
<dbReference type="CDD" id="cd02733">
    <property type="entry name" value="RNAP_II_RPB1_N"/>
    <property type="match status" value="1"/>
</dbReference>
<dbReference type="PROSITE" id="PS00115">
    <property type="entry name" value="RNA_POL_II_REPEAT"/>
    <property type="match status" value="1"/>
</dbReference>
<evidence type="ECO:0000256" key="16">
    <source>
        <dbReference type="SAM" id="MobiDB-lite"/>
    </source>
</evidence>
<dbReference type="InterPro" id="IPR007066">
    <property type="entry name" value="RNA_pol_Rpb1_3"/>
</dbReference>
<keyword evidence="6 14" id="KW-0548">Nucleotidyltransferase</keyword>
<dbReference type="Gene3D" id="3.30.1360.140">
    <property type="match status" value="1"/>
</dbReference>
<keyword evidence="3 14" id="KW-0240">DNA-directed RNA polymerase</keyword>
<feature type="compositionally biased region" description="Pro residues" evidence="16">
    <location>
        <begin position="1686"/>
        <end position="1698"/>
    </location>
</feature>
<keyword evidence="11" id="KW-0238">DNA-binding</keyword>
<dbReference type="Pfam" id="PF00623">
    <property type="entry name" value="RNA_pol_Rpb1_2"/>
    <property type="match status" value="1"/>
</dbReference>
<keyword evidence="19" id="KW-1185">Reference proteome</keyword>
<dbReference type="Gene3D" id="1.10.150.390">
    <property type="match status" value="1"/>
</dbReference>
<sequence length="1880" mass="209407">MTASLDLNNPFSPCEMKKIARLEFGVLDPDFLKNLSVCEVTGTELYEGGLAKPNSLNDTRMGTTDYRILCTTCNMDVKICPGHFGHLTLAKPMYHYGFLKIVLKVLRCVCYGCSRLLVTADDSRLRNVSKIKLGSKRLKKVFEVCAGKRRCEGSVSLHFSILAAKKDDAESALRDGCGCPQPKYMRDGPNITVQFQDNGGEYDENQEESKRLLTAEEAYSILKRISDEDMKLMGFHPLRSRPAWLILVILPISPPAVRPYVQFGSDRSEDDLTLKLLDIVKINNQLKRQEHQGASNLVLAEISQLLQYHITTMLDNDIPGVPVATTRSKKPIKSLRARLKGKEGRLRGNLMGKRVDFSARTVITGDPNMPIDVIGVPKSVAMTLTFSETVTPLNYDVMKKLVEAGPHVWPGAKYITRDDGTRFDLRHVHRTAEQQLEYGYRVERHMQDGDYILFNRQPSLHKMSIMGHTVKVLPYSTFRLNLSVTSPYNADFDGDEMNLHLAQSHETRAEIKHLMMVPKQIVSPQGNKPVMGIVQDALLGISKFTSRGNFLSRDVVMDLLMWIPYWDGNIPTPAILYPEQLWTGKQLISVLLNFDQTQSSSRVKINLQRDAGIARFNEDCFCYDTDSKVIIHRGEHLAGIICKRTVGSSSGSLIHVLWHEAGPERVKDFLSAVQKVVNNWLVVSGFSVGCSDIIANDSTLKKVAETLDKSKQEVQKLVQQAQKGKLECQPGKSLLESFESRVNKELNEARELSGKLVSESLDDRNNILAMVNAGSKGSTINISQIISCVGQQNVEGKRIPFGFAHRSLPHFIKHDYGPESRGFVSNSYLSGLTPQEMFFHAMGGREGIIDTACKTSETGYIQRRLIKAMEDVLVSYDRTVRNSLGDVLQFLYGEDAMNAEFVEDQGLDLIRIDNNNFDRIYKHNFVDESYGNKWILDSKIRSNIMMDYKQQVGPCFVRFAFLEYIGKLSILEEEYNKLKSLKEKLCREVFPDGSMKLHLPVNMRRLLEFSLAQFPATDSDRKRLNPVDIAVRVNHLIDEKMRIVTSTKEDDIISVTADENAKLLISSHLRSVLNSRFLMEHERMGESALEWLFGEVERQFNRALAHPGECVGAIAAQSIGEPATQMTLNTFHFAGVGSKNVTLGVPRLRELINMAKNVKTPSLTVYLDEKIANDQESAKDVQTQLEHTTLDKVTSYAQVYYDPDPEVTIVEEDQELVSDYYAFPDEEGLPRNLGPWLLRIVLTNKMMTEKKLTMKEIGERLYQEFSNDELDCIWTDDNSKDLVLRIRVKHPELQQKDSNEGGGMEAEDKFLQVLMGQCLANITFRGISNISKVYMREEGRRTYNEVTGKFERMNNWVLDTDGCNLEGVLPMPFVDATRTTSNSMTEIFKILGIEAVRRALLRELRTVISFDGSYVNYRHLAILCDTMTQKGHLIPITRHGINRIDRGPLMKCSFEETVEILLEAAAFAETDALRGVTENVILGQLAPLGTGDFDLLIDENKLKDANQNLDTIQDLAMEPFTSPETGLLVTPDGPQTPAPLSTIMSPVPFSPTYGTTTSIASPQYNQAGISHQQSRLDKSPQTAPMSPMSPIDFDTIRLGGKFSPVDVGPASPACMSPSSPIGDLPIESYTFGSENPLSPISALSRDVFSPVPYSPGPVFANKSPLMHSPTAHLSGGLGSIDSSGPFRPPYSPVSPPYSPNSSSYSPSSPTLPQYKSDNKRDSNRDTSGFASNSSPRYSPSSPVYSPIYSPQAFQPPNAAFSPTSAGLSVTSPRYSPTSPVCSPHSPIFTGPSSPNFNVQSPPYSPTVPSCDISSPLYNATVDDAKRYSPSSPLIDDPYSSEPLEIDPSVLDAPLPAENEDVALIAASSSRLESSYDDRLE</sequence>
<feature type="region of interest" description="Disordered" evidence="16">
    <location>
        <begin position="1822"/>
        <end position="1854"/>
    </location>
</feature>
<organism evidence="18 19">
    <name type="scientific">Cardiosporidium cionae</name>
    <dbReference type="NCBI Taxonomy" id="476202"/>
    <lineage>
        <taxon>Eukaryota</taxon>
        <taxon>Sar</taxon>
        <taxon>Alveolata</taxon>
        <taxon>Apicomplexa</taxon>
        <taxon>Aconoidasida</taxon>
        <taxon>Nephromycida</taxon>
        <taxon>Cardiosporidium</taxon>
    </lineage>
</organism>
<evidence type="ECO:0000256" key="12">
    <source>
        <dbReference type="ARBA" id="ARBA00023163"/>
    </source>
</evidence>
<evidence type="ECO:0000256" key="15">
    <source>
        <dbReference type="SAM" id="Coils"/>
    </source>
</evidence>
<evidence type="ECO:0000256" key="8">
    <source>
        <dbReference type="ARBA" id="ARBA00022737"/>
    </source>
</evidence>
<dbReference type="InterPro" id="IPR045867">
    <property type="entry name" value="DNA-dir_RpoC_beta_prime"/>
</dbReference>
<keyword evidence="5 14" id="KW-0808">Transferase</keyword>
<dbReference type="Pfam" id="PF04992">
    <property type="entry name" value="RNA_pol_Rpb1_6"/>
    <property type="match status" value="1"/>
</dbReference>
<evidence type="ECO:0000256" key="2">
    <source>
        <dbReference type="ARBA" id="ARBA00006460"/>
    </source>
</evidence>
<dbReference type="GO" id="GO:0000428">
    <property type="term" value="C:DNA-directed RNA polymerase complex"/>
    <property type="evidence" value="ECO:0007669"/>
    <property type="project" value="UniProtKB-KW"/>
</dbReference>
<comment type="caution">
    <text evidence="18">The sequence shown here is derived from an EMBL/GenBank/DDBJ whole genome shotgun (WGS) entry which is preliminary data.</text>
</comment>
<dbReference type="InterPro" id="IPR000722">
    <property type="entry name" value="RNA_pol_asu"/>
</dbReference>
<keyword evidence="9" id="KW-0862">Zinc</keyword>
<evidence type="ECO:0000256" key="6">
    <source>
        <dbReference type="ARBA" id="ARBA00022695"/>
    </source>
</evidence>
<protein>
    <recommendedName>
        <fullName evidence="14">DNA-directed RNA polymerase subunit</fullName>
        <ecNumber evidence="14">2.7.7.6</ecNumber>
    </recommendedName>
</protein>
<evidence type="ECO:0000313" key="19">
    <source>
        <dbReference type="Proteomes" id="UP000823046"/>
    </source>
</evidence>
<name>A0ABQ7J9J3_9APIC</name>
<dbReference type="InterPro" id="IPR038593">
    <property type="entry name" value="RNA_pol_Rpb1_7_sf"/>
</dbReference>
<evidence type="ECO:0000313" key="18">
    <source>
        <dbReference type="EMBL" id="KAF8820604.1"/>
    </source>
</evidence>
<dbReference type="InterPro" id="IPR042102">
    <property type="entry name" value="RNA_pol_Rpb1_3_sf"/>
</dbReference>
<dbReference type="InterPro" id="IPR007073">
    <property type="entry name" value="RNA_pol_Rpb1_7"/>
</dbReference>
<keyword evidence="4" id="KW-0597">Phosphoprotein</keyword>
<dbReference type="SMART" id="SM00663">
    <property type="entry name" value="RPOLA_N"/>
    <property type="match status" value="1"/>
</dbReference>
<comment type="catalytic activity">
    <reaction evidence="14">
        <text>RNA(n) + a ribonucleoside 5'-triphosphate = RNA(n+1) + diphosphate</text>
        <dbReference type="Rhea" id="RHEA:21248"/>
        <dbReference type="Rhea" id="RHEA-COMP:14527"/>
        <dbReference type="Rhea" id="RHEA-COMP:17342"/>
        <dbReference type="ChEBI" id="CHEBI:33019"/>
        <dbReference type="ChEBI" id="CHEBI:61557"/>
        <dbReference type="ChEBI" id="CHEBI:140395"/>
        <dbReference type="EC" id="2.7.7.6"/>
    </reaction>
</comment>
<dbReference type="Pfam" id="PF04998">
    <property type="entry name" value="RNA_pol_Rpb1_5"/>
    <property type="match status" value="1"/>
</dbReference>